<dbReference type="Gene3D" id="1.10.260.40">
    <property type="entry name" value="lambda repressor-like DNA-binding domains"/>
    <property type="match status" value="1"/>
</dbReference>
<dbReference type="InterPro" id="IPR010982">
    <property type="entry name" value="Lambda_DNA-bd_dom_sf"/>
</dbReference>
<feature type="domain" description="HTH cro/C1-type" evidence="2">
    <location>
        <begin position="37"/>
        <end position="87"/>
    </location>
</feature>
<dbReference type="PROSITE" id="PS50943">
    <property type="entry name" value="HTH_CROC1"/>
    <property type="match status" value="1"/>
</dbReference>
<dbReference type="PANTHER" id="PTHR46797:SF1">
    <property type="entry name" value="METHYLPHOSPHONATE SYNTHASE"/>
    <property type="match status" value="1"/>
</dbReference>
<dbReference type="GO" id="GO:0005829">
    <property type="term" value="C:cytosol"/>
    <property type="evidence" value="ECO:0007669"/>
    <property type="project" value="TreeGrafter"/>
</dbReference>
<dbReference type="EMBL" id="DXDD01000018">
    <property type="protein sequence ID" value="HIY59350.1"/>
    <property type="molecule type" value="Genomic_DNA"/>
</dbReference>
<dbReference type="Pfam" id="PF01381">
    <property type="entry name" value="HTH_3"/>
    <property type="match status" value="1"/>
</dbReference>
<accession>A0A9D2C5X3</accession>
<evidence type="ECO:0000256" key="1">
    <source>
        <dbReference type="ARBA" id="ARBA00023125"/>
    </source>
</evidence>
<dbReference type="InterPro" id="IPR050807">
    <property type="entry name" value="TransReg_Diox_bact_type"/>
</dbReference>
<name>A0A9D2C5X3_9FIRM</name>
<dbReference type="PANTHER" id="PTHR46797">
    <property type="entry name" value="HTH-TYPE TRANSCRIPTIONAL REGULATOR"/>
    <property type="match status" value="1"/>
</dbReference>
<sequence length="92" mass="10543">MRNSMDYIYMADDQKILIEVEQKSTRKSVIEQYVQCRKAQGITQAELARRTGIPRSNITRFESGSYNPSLELLVRIAAALGMELQMSLTEKE</sequence>
<organism evidence="3 4">
    <name type="scientific">Candidatus Eisenbergiella pullistercoris</name>
    <dbReference type="NCBI Taxonomy" id="2838555"/>
    <lineage>
        <taxon>Bacteria</taxon>
        <taxon>Bacillati</taxon>
        <taxon>Bacillota</taxon>
        <taxon>Clostridia</taxon>
        <taxon>Lachnospirales</taxon>
        <taxon>Lachnospiraceae</taxon>
        <taxon>Eisenbergiella</taxon>
    </lineage>
</organism>
<protein>
    <submittedName>
        <fullName evidence="3">Helix-turn-helix domain-containing protein</fullName>
    </submittedName>
</protein>
<dbReference type="GO" id="GO:0003677">
    <property type="term" value="F:DNA binding"/>
    <property type="evidence" value="ECO:0007669"/>
    <property type="project" value="UniProtKB-KW"/>
</dbReference>
<evidence type="ECO:0000259" key="2">
    <source>
        <dbReference type="PROSITE" id="PS50943"/>
    </source>
</evidence>
<evidence type="ECO:0000313" key="3">
    <source>
        <dbReference type="EMBL" id="HIY59350.1"/>
    </source>
</evidence>
<reference evidence="3" key="2">
    <citation type="submission" date="2021-04" db="EMBL/GenBank/DDBJ databases">
        <authorList>
            <person name="Gilroy R."/>
        </authorList>
    </citation>
    <scope>NUCLEOTIDE SEQUENCE</scope>
    <source>
        <strain evidence="3">ChiSxjej3B15-24422</strain>
    </source>
</reference>
<dbReference type="InterPro" id="IPR001387">
    <property type="entry name" value="Cro/C1-type_HTH"/>
</dbReference>
<proteinExistence type="predicted"/>
<keyword evidence="1" id="KW-0238">DNA-binding</keyword>
<reference evidence="3" key="1">
    <citation type="journal article" date="2021" name="PeerJ">
        <title>Extensive microbial diversity within the chicken gut microbiome revealed by metagenomics and culture.</title>
        <authorList>
            <person name="Gilroy R."/>
            <person name="Ravi A."/>
            <person name="Getino M."/>
            <person name="Pursley I."/>
            <person name="Horton D.L."/>
            <person name="Alikhan N.F."/>
            <person name="Baker D."/>
            <person name="Gharbi K."/>
            <person name="Hall N."/>
            <person name="Watson M."/>
            <person name="Adriaenssens E.M."/>
            <person name="Foster-Nyarko E."/>
            <person name="Jarju S."/>
            <person name="Secka A."/>
            <person name="Antonio M."/>
            <person name="Oren A."/>
            <person name="Chaudhuri R.R."/>
            <person name="La Ragione R."/>
            <person name="Hildebrand F."/>
            <person name="Pallen M.J."/>
        </authorList>
    </citation>
    <scope>NUCLEOTIDE SEQUENCE</scope>
    <source>
        <strain evidence="3">ChiSxjej3B15-24422</strain>
    </source>
</reference>
<comment type="caution">
    <text evidence="3">The sequence shown here is derived from an EMBL/GenBank/DDBJ whole genome shotgun (WGS) entry which is preliminary data.</text>
</comment>
<dbReference type="GO" id="GO:0003700">
    <property type="term" value="F:DNA-binding transcription factor activity"/>
    <property type="evidence" value="ECO:0007669"/>
    <property type="project" value="TreeGrafter"/>
</dbReference>
<gene>
    <name evidence="3" type="ORF">H9831_01505</name>
</gene>
<dbReference type="CDD" id="cd00093">
    <property type="entry name" value="HTH_XRE"/>
    <property type="match status" value="1"/>
</dbReference>
<dbReference type="Proteomes" id="UP000824007">
    <property type="component" value="Unassembled WGS sequence"/>
</dbReference>
<evidence type="ECO:0000313" key="4">
    <source>
        <dbReference type="Proteomes" id="UP000824007"/>
    </source>
</evidence>
<dbReference type="SUPFAM" id="SSF47413">
    <property type="entry name" value="lambda repressor-like DNA-binding domains"/>
    <property type="match status" value="1"/>
</dbReference>
<dbReference type="AlphaFoldDB" id="A0A9D2C5X3"/>
<dbReference type="SMART" id="SM00530">
    <property type="entry name" value="HTH_XRE"/>
    <property type="match status" value="1"/>
</dbReference>